<proteinExistence type="predicted"/>
<dbReference type="Proteomes" id="UP001202674">
    <property type="component" value="Unassembled WGS sequence"/>
</dbReference>
<dbReference type="EMBL" id="JAKRVY010000002">
    <property type="protein sequence ID" value="MCL9813338.1"/>
    <property type="molecule type" value="Genomic_DNA"/>
</dbReference>
<reference evidence="2 3" key="1">
    <citation type="journal article" date="2022" name="Syst. Appl. Microbiol.">
        <title>Natronocalculus amylovorans gen. nov., sp. nov., and Natranaeroarchaeum aerophilus sp. nov., dominant culturable amylolytic natronoarchaea from hypersaline soda lakes in southwestern Siberia.</title>
        <authorList>
            <person name="Sorokin D.Y."/>
            <person name="Elcheninov A.G."/>
            <person name="Khizhniak T.V."/>
            <person name="Koenen M."/>
            <person name="Bale N.J."/>
            <person name="Damste J.S.S."/>
            <person name="Kublanov I.V."/>
        </authorList>
    </citation>
    <scope>NUCLEOTIDE SEQUENCE [LARGE SCALE GENOMIC DNA]</scope>
    <source>
        <strain evidence="2 3">AArc-St1-1</strain>
    </source>
</reference>
<protein>
    <recommendedName>
        <fullName evidence="1">HEWD domain-containing protein</fullName>
    </recommendedName>
</protein>
<sequence length="63" mass="7289">MDTRIRKPRSRTCELCGRQEVWSDEKGTWKIVTEDGERQVGDPHCLHEWDITGAFTPIETTDA</sequence>
<evidence type="ECO:0000313" key="2">
    <source>
        <dbReference type="EMBL" id="MCL9813338.1"/>
    </source>
</evidence>
<name>A0AAE3FQ87_9EURY</name>
<dbReference type="InterPro" id="IPR046782">
    <property type="entry name" value="HEWD"/>
</dbReference>
<keyword evidence="3" id="KW-1185">Reference proteome</keyword>
<evidence type="ECO:0000259" key="1">
    <source>
        <dbReference type="Pfam" id="PF20576"/>
    </source>
</evidence>
<dbReference type="Pfam" id="PF20576">
    <property type="entry name" value="HEWD"/>
    <property type="match status" value="1"/>
</dbReference>
<feature type="domain" description="HEWD" evidence="1">
    <location>
        <begin position="1"/>
        <end position="60"/>
    </location>
</feature>
<organism evidence="2 3">
    <name type="scientific">Natranaeroarchaeum aerophilus</name>
    <dbReference type="NCBI Taxonomy" id="2917711"/>
    <lineage>
        <taxon>Archaea</taxon>
        <taxon>Methanobacteriati</taxon>
        <taxon>Methanobacteriota</taxon>
        <taxon>Stenosarchaea group</taxon>
        <taxon>Halobacteria</taxon>
        <taxon>Halobacteriales</taxon>
        <taxon>Natronoarchaeaceae</taxon>
        <taxon>Natranaeroarchaeum</taxon>
    </lineage>
</organism>
<comment type="caution">
    <text evidence="2">The sequence shown here is derived from an EMBL/GenBank/DDBJ whole genome shotgun (WGS) entry which is preliminary data.</text>
</comment>
<accession>A0AAE3FQ87</accession>
<dbReference type="AlphaFoldDB" id="A0AAE3FQ87"/>
<evidence type="ECO:0000313" key="3">
    <source>
        <dbReference type="Proteomes" id="UP001202674"/>
    </source>
</evidence>
<dbReference type="RefSeq" id="WP_250595658.1">
    <property type="nucleotide sequence ID" value="NZ_JAKRVY010000002.1"/>
</dbReference>
<gene>
    <name evidence="2" type="ORF">AArcSt11_06680</name>
</gene>